<reference evidence="5 6" key="1">
    <citation type="submission" date="2018-02" db="EMBL/GenBank/DDBJ databases">
        <authorList>
            <person name="Machado R.A."/>
        </authorList>
    </citation>
    <scope>NUCLEOTIDE SEQUENCE [LARGE SCALE GENOMIC DNA]</scope>
    <source>
        <strain evidence="5 6">DSM 19724</strain>
    </source>
</reference>
<gene>
    <name evidence="5" type="ORF">C5469_17540</name>
</gene>
<keyword evidence="2" id="KW-0680">Restriction system</keyword>
<feature type="domain" description="Type I restriction modification DNA specificity" evidence="4">
    <location>
        <begin position="130"/>
        <end position="252"/>
    </location>
</feature>
<keyword evidence="6" id="KW-1185">Reference proteome</keyword>
<dbReference type="EMBL" id="PUJW01000020">
    <property type="protein sequence ID" value="NHB93844.1"/>
    <property type="molecule type" value="Genomic_DNA"/>
</dbReference>
<accession>A0A7X5TJ17</accession>
<evidence type="ECO:0000313" key="6">
    <source>
        <dbReference type="Proteomes" id="UP000591844"/>
    </source>
</evidence>
<evidence type="ECO:0000259" key="4">
    <source>
        <dbReference type="Pfam" id="PF01420"/>
    </source>
</evidence>
<dbReference type="InterPro" id="IPR044946">
    <property type="entry name" value="Restrct_endonuc_typeI_TRD_sf"/>
</dbReference>
<dbReference type="SUPFAM" id="SSF116734">
    <property type="entry name" value="DNA methylase specificity domain"/>
    <property type="match status" value="2"/>
</dbReference>
<evidence type="ECO:0000256" key="3">
    <source>
        <dbReference type="ARBA" id="ARBA00023125"/>
    </source>
</evidence>
<organism evidence="5 6">
    <name type="scientific">Photorhabdus cinerea</name>
    <dbReference type="NCBI Taxonomy" id="471575"/>
    <lineage>
        <taxon>Bacteria</taxon>
        <taxon>Pseudomonadati</taxon>
        <taxon>Pseudomonadota</taxon>
        <taxon>Gammaproteobacteria</taxon>
        <taxon>Enterobacterales</taxon>
        <taxon>Morganellaceae</taxon>
        <taxon>Photorhabdus</taxon>
    </lineage>
</organism>
<dbReference type="Gene3D" id="3.90.220.20">
    <property type="entry name" value="DNA methylase specificity domains"/>
    <property type="match status" value="2"/>
</dbReference>
<dbReference type="PANTHER" id="PTHR43140:SF1">
    <property type="entry name" value="TYPE I RESTRICTION ENZYME ECOKI SPECIFICITY SUBUNIT"/>
    <property type="match status" value="1"/>
</dbReference>
<comment type="similarity">
    <text evidence="1">Belongs to the type-I restriction system S methylase family.</text>
</comment>
<protein>
    <recommendedName>
        <fullName evidence="4">Type I restriction modification DNA specificity domain-containing protein</fullName>
    </recommendedName>
</protein>
<dbReference type="Proteomes" id="UP000591844">
    <property type="component" value="Unassembled WGS sequence"/>
</dbReference>
<evidence type="ECO:0000256" key="2">
    <source>
        <dbReference type="ARBA" id="ARBA00022747"/>
    </source>
</evidence>
<dbReference type="InterPro" id="IPR051212">
    <property type="entry name" value="Type-I_RE_S_subunit"/>
</dbReference>
<dbReference type="InterPro" id="IPR000055">
    <property type="entry name" value="Restrct_endonuc_typeI_TRD"/>
</dbReference>
<keyword evidence="3" id="KW-0238">DNA-binding</keyword>
<dbReference type="Pfam" id="PF01420">
    <property type="entry name" value="Methylase_S"/>
    <property type="match status" value="1"/>
</dbReference>
<dbReference type="AlphaFoldDB" id="A0A7X5TJ17"/>
<sequence length="310" mass="35190">MCALELLLPSLNEQKIIANFLDIETTQIDQLIAKQKQLIELLKEKRQAVISHAVTKGLNPDVKMKNSGIEWLGDVPEHWDLVKFSHCVSIRNGLVDPTIPKYLRFWLIAPNHIASGEGRIMELETAEEQGADSNKYLCKKGEIIYSKIRPALVKACLCPSNNVLCSADMYPMTAKLGLKNEYLLWFLLSSVFTRFAVNQADRVAMPKINRESLAECKIPYPSPEEQSKIINYLQTMTKRIDTTTAQALNCIELMQERRSTLISAAVTGKIDVRDWQAAQGCRMSHIQLFRKYPLSFKLPLCWLHSLTPVT</sequence>
<comment type="caution">
    <text evidence="5">The sequence shown here is derived from an EMBL/GenBank/DDBJ whole genome shotgun (WGS) entry which is preliminary data.</text>
</comment>
<dbReference type="GO" id="GO:0003677">
    <property type="term" value="F:DNA binding"/>
    <property type="evidence" value="ECO:0007669"/>
    <property type="project" value="UniProtKB-KW"/>
</dbReference>
<evidence type="ECO:0000313" key="5">
    <source>
        <dbReference type="EMBL" id="NHB93844.1"/>
    </source>
</evidence>
<dbReference type="PANTHER" id="PTHR43140">
    <property type="entry name" value="TYPE-1 RESTRICTION ENZYME ECOKI SPECIFICITY PROTEIN"/>
    <property type="match status" value="1"/>
</dbReference>
<evidence type="ECO:0000256" key="1">
    <source>
        <dbReference type="ARBA" id="ARBA00010923"/>
    </source>
</evidence>
<proteinExistence type="inferred from homology"/>
<name>A0A7X5TJ17_9GAMM</name>
<dbReference type="GO" id="GO:0009307">
    <property type="term" value="P:DNA restriction-modification system"/>
    <property type="evidence" value="ECO:0007669"/>
    <property type="project" value="UniProtKB-KW"/>
</dbReference>
<dbReference type="CDD" id="cd16961">
    <property type="entry name" value="RMtype1_S_TRD-CR_like"/>
    <property type="match status" value="1"/>
</dbReference>